<dbReference type="InterPro" id="IPR027417">
    <property type="entry name" value="P-loop_NTPase"/>
</dbReference>
<evidence type="ECO:0000256" key="1">
    <source>
        <dbReference type="SAM" id="MobiDB-lite"/>
    </source>
</evidence>
<accession>A0ABS5BNY1</accession>
<dbReference type="PANTHER" id="PTHR30050">
    <property type="entry name" value="CHROMOSOMAL REPLICATION INITIATOR PROTEIN DNAA"/>
    <property type="match status" value="1"/>
</dbReference>
<evidence type="ECO:0000313" key="4">
    <source>
        <dbReference type="Proteomes" id="UP000676565"/>
    </source>
</evidence>
<name>A0ABS5BNY1_9BACT</name>
<dbReference type="Pfam" id="PF01695">
    <property type="entry name" value="IstB_IS21"/>
    <property type="match status" value="1"/>
</dbReference>
<reference evidence="3 4" key="1">
    <citation type="submission" date="2021-04" db="EMBL/GenBank/DDBJ databases">
        <authorList>
            <person name="Ivanova A."/>
        </authorList>
    </citation>
    <scope>NUCLEOTIDE SEQUENCE [LARGE SCALE GENOMIC DNA]</scope>
    <source>
        <strain evidence="3 4">G18</strain>
    </source>
</reference>
<feature type="domain" description="AAA+ ATPase" evidence="2">
    <location>
        <begin position="144"/>
        <end position="272"/>
    </location>
</feature>
<dbReference type="InterPro" id="IPR002611">
    <property type="entry name" value="IstB_ATP-bd"/>
</dbReference>
<feature type="compositionally biased region" description="Polar residues" evidence="1">
    <location>
        <begin position="1"/>
        <end position="16"/>
    </location>
</feature>
<keyword evidence="4" id="KW-1185">Reference proteome</keyword>
<protein>
    <submittedName>
        <fullName evidence="3">ATP-binding protein</fullName>
    </submittedName>
</protein>
<organism evidence="3 4">
    <name type="scientific">Gemmata palustris</name>
    <dbReference type="NCBI Taxonomy" id="2822762"/>
    <lineage>
        <taxon>Bacteria</taxon>
        <taxon>Pseudomonadati</taxon>
        <taxon>Planctomycetota</taxon>
        <taxon>Planctomycetia</taxon>
        <taxon>Gemmatales</taxon>
        <taxon>Gemmataceae</taxon>
        <taxon>Gemmata</taxon>
    </lineage>
</organism>
<evidence type="ECO:0000313" key="3">
    <source>
        <dbReference type="EMBL" id="MBP3955416.1"/>
    </source>
</evidence>
<dbReference type="Proteomes" id="UP000676565">
    <property type="component" value="Unassembled WGS sequence"/>
</dbReference>
<evidence type="ECO:0000259" key="2">
    <source>
        <dbReference type="SMART" id="SM00382"/>
    </source>
</evidence>
<dbReference type="PANTHER" id="PTHR30050:SF4">
    <property type="entry name" value="ATP-BINDING PROTEIN RV3427C IN INSERTION SEQUENCE-RELATED"/>
    <property type="match status" value="1"/>
</dbReference>
<dbReference type="EMBL" id="JAGKQQ010000001">
    <property type="protein sequence ID" value="MBP3955416.1"/>
    <property type="molecule type" value="Genomic_DNA"/>
</dbReference>
<dbReference type="GO" id="GO:0005524">
    <property type="term" value="F:ATP binding"/>
    <property type="evidence" value="ECO:0007669"/>
    <property type="project" value="UniProtKB-KW"/>
</dbReference>
<dbReference type="CDD" id="cd00009">
    <property type="entry name" value="AAA"/>
    <property type="match status" value="1"/>
</dbReference>
<dbReference type="InterPro" id="IPR003593">
    <property type="entry name" value="AAA+_ATPase"/>
</dbReference>
<comment type="caution">
    <text evidence="3">The sequence shown here is derived from an EMBL/GenBank/DDBJ whole genome shotgun (WGS) entry which is preliminary data.</text>
</comment>
<keyword evidence="3" id="KW-0067">ATP-binding</keyword>
<keyword evidence="3" id="KW-0547">Nucleotide-binding</keyword>
<feature type="region of interest" description="Disordered" evidence="1">
    <location>
        <begin position="1"/>
        <end position="33"/>
    </location>
</feature>
<sequence length="288" mass="31928">MQSPAPTTADSPNKTTAPEPPASRSPEMSSELKMEERFETLDCPTHGPQRVRLFRLFADWAPARCPVCEAEQEQARSDEEAARQIRDTAEHRDRLIRKHLQHAAVPPRFEGKSFAAFTATDSSSAKALATCRSYADRFLDHLRTGTSLILCGNAGTGKTHLACAVADQVIRNHSKAAVYMTAGRAFRKVKDTYRKNSQVSEQDALSAFAAPDLLILDEIGVQYGSDAERNILFEIVNERYEQMKPTVLISNLALPALTEFAGERVIDRLKENGGKLIVFDWKSHRGAA</sequence>
<gene>
    <name evidence="3" type="ORF">J8F10_08995</name>
</gene>
<proteinExistence type="predicted"/>
<dbReference type="Gene3D" id="3.40.50.300">
    <property type="entry name" value="P-loop containing nucleotide triphosphate hydrolases"/>
    <property type="match status" value="1"/>
</dbReference>
<dbReference type="SUPFAM" id="SSF52540">
    <property type="entry name" value="P-loop containing nucleoside triphosphate hydrolases"/>
    <property type="match status" value="1"/>
</dbReference>
<dbReference type="SMART" id="SM00382">
    <property type="entry name" value="AAA"/>
    <property type="match status" value="1"/>
</dbReference>